<dbReference type="Proteomes" id="UP001597124">
    <property type="component" value="Unassembled WGS sequence"/>
</dbReference>
<organism evidence="2 3">
    <name type="scientific">Sphingosinicella xenopeptidilytica</name>
    <dbReference type="NCBI Taxonomy" id="364098"/>
    <lineage>
        <taxon>Bacteria</taxon>
        <taxon>Pseudomonadati</taxon>
        <taxon>Pseudomonadota</taxon>
        <taxon>Alphaproteobacteria</taxon>
        <taxon>Sphingomonadales</taxon>
        <taxon>Sphingosinicellaceae</taxon>
        <taxon>Sphingosinicella</taxon>
    </lineage>
</organism>
<protein>
    <submittedName>
        <fullName evidence="2">Protocatechuate 3,4-dioxygenase</fullName>
    </submittedName>
</protein>
<evidence type="ECO:0000259" key="1">
    <source>
        <dbReference type="Pfam" id="PF02900"/>
    </source>
</evidence>
<evidence type="ECO:0000313" key="3">
    <source>
        <dbReference type="Proteomes" id="UP001597124"/>
    </source>
</evidence>
<dbReference type="SUPFAM" id="SSF53213">
    <property type="entry name" value="LigB-like"/>
    <property type="match status" value="1"/>
</dbReference>
<name>A0ABW3C7L6_SPHXN</name>
<sequence>MAKIVLGIGCAHTPQLHTLARDWDLRGDRDRQDGVPLWFRGRKLSYAELERERAAENLGRYLDMATREESLRRSFAAMDALHASFVAAAPDVVVIVGNDQKEIFSDMIPAFAVIAADSIVNVPRTSEQNARLPIGIEISDHGHLPNDRTIYPGHRALGLHLASHLVRDGGFDVTLCHEKPTVQDDRSLLFGMPHAYGFLYKNVMRDHVVPHVPVDVNCWYYENSPTAARCHDFGTALADAIAAWNVDARVAVLTTGGLTHFVVDEAWDRMFLEAMRTRDAKTLRALPQNELMAGTSECKSWIAASAAMDRAGLSMTVVDYQKLYRTEGGTGSSCAFTRWLPAA</sequence>
<dbReference type="Pfam" id="PF02900">
    <property type="entry name" value="LigB"/>
    <property type="match status" value="1"/>
</dbReference>
<keyword evidence="3" id="KW-1185">Reference proteome</keyword>
<evidence type="ECO:0000313" key="2">
    <source>
        <dbReference type="EMBL" id="MFD0849757.1"/>
    </source>
</evidence>
<accession>A0ABW3C7L6</accession>
<dbReference type="Gene3D" id="3.40.830.10">
    <property type="entry name" value="LigB-like"/>
    <property type="match status" value="1"/>
</dbReference>
<feature type="domain" description="Extradiol ring-cleavage dioxygenase class III enzyme subunit B" evidence="1">
    <location>
        <begin position="77"/>
        <end position="314"/>
    </location>
</feature>
<reference evidence="3" key="1">
    <citation type="journal article" date="2019" name="Int. J. Syst. Evol. Microbiol.">
        <title>The Global Catalogue of Microorganisms (GCM) 10K type strain sequencing project: providing services to taxonomists for standard genome sequencing and annotation.</title>
        <authorList>
            <consortium name="The Broad Institute Genomics Platform"/>
            <consortium name="The Broad Institute Genome Sequencing Center for Infectious Disease"/>
            <person name="Wu L."/>
            <person name="Ma J."/>
        </authorList>
    </citation>
    <scope>NUCLEOTIDE SEQUENCE [LARGE SCALE GENOMIC DNA]</scope>
    <source>
        <strain evidence="3">CCUG 52537</strain>
    </source>
</reference>
<comment type="caution">
    <text evidence="2">The sequence shown here is derived from an EMBL/GenBank/DDBJ whole genome shotgun (WGS) entry which is preliminary data.</text>
</comment>
<dbReference type="EMBL" id="JBHTIK010000012">
    <property type="protein sequence ID" value="MFD0849757.1"/>
    <property type="molecule type" value="Genomic_DNA"/>
</dbReference>
<gene>
    <name evidence="2" type="ORF">ACFQ00_15590</name>
</gene>
<proteinExistence type="predicted"/>
<dbReference type="InterPro" id="IPR004183">
    <property type="entry name" value="Xdiol_dOase_suB"/>
</dbReference>